<accession>A0A8S1DEA8</accession>
<feature type="compositionally biased region" description="Polar residues" evidence="1">
    <location>
        <begin position="100"/>
        <end position="112"/>
    </location>
</feature>
<reference evidence="2 3" key="1">
    <citation type="submission" date="2020-04" db="EMBL/GenBank/DDBJ databases">
        <authorList>
            <person name="Alioto T."/>
            <person name="Alioto T."/>
            <person name="Gomez Garrido J."/>
        </authorList>
    </citation>
    <scope>NUCLEOTIDE SEQUENCE [LARGE SCALE GENOMIC DNA]</scope>
</reference>
<dbReference type="Proteomes" id="UP000494165">
    <property type="component" value="Unassembled WGS sequence"/>
</dbReference>
<organism evidence="2 3">
    <name type="scientific">Cloeon dipterum</name>
    <dbReference type="NCBI Taxonomy" id="197152"/>
    <lineage>
        <taxon>Eukaryota</taxon>
        <taxon>Metazoa</taxon>
        <taxon>Ecdysozoa</taxon>
        <taxon>Arthropoda</taxon>
        <taxon>Hexapoda</taxon>
        <taxon>Insecta</taxon>
        <taxon>Pterygota</taxon>
        <taxon>Palaeoptera</taxon>
        <taxon>Ephemeroptera</taxon>
        <taxon>Pisciforma</taxon>
        <taxon>Baetidae</taxon>
        <taxon>Cloeon</taxon>
    </lineage>
</organism>
<evidence type="ECO:0000256" key="1">
    <source>
        <dbReference type="SAM" id="MobiDB-lite"/>
    </source>
</evidence>
<protein>
    <submittedName>
        <fullName evidence="2">Uncharacterized protein</fullName>
    </submittedName>
</protein>
<feature type="compositionally biased region" description="Polar residues" evidence="1">
    <location>
        <begin position="43"/>
        <end position="54"/>
    </location>
</feature>
<dbReference type="EMBL" id="CADEPI010000173">
    <property type="protein sequence ID" value="CAB3378820.1"/>
    <property type="molecule type" value="Genomic_DNA"/>
</dbReference>
<dbReference type="AlphaFoldDB" id="A0A8S1DEA8"/>
<comment type="caution">
    <text evidence="2">The sequence shown here is derived from an EMBL/GenBank/DDBJ whole genome shotgun (WGS) entry which is preliminary data.</text>
</comment>
<gene>
    <name evidence="2" type="ORF">CLODIP_2_CD00547</name>
</gene>
<proteinExistence type="predicted"/>
<keyword evidence="3" id="KW-1185">Reference proteome</keyword>
<evidence type="ECO:0000313" key="3">
    <source>
        <dbReference type="Proteomes" id="UP000494165"/>
    </source>
</evidence>
<evidence type="ECO:0000313" key="2">
    <source>
        <dbReference type="EMBL" id="CAB3378820.1"/>
    </source>
</evidence>
<feature type="region of interest" description="Disordered" evidence="1">
    <location>
        <begin position="30"/>
        <end position="117"/>
    </location>
</feature>
<sequence>MEVKEENGSQEHIKILRSMFIPNCCRAESNYSSKEMSVRPQPYGQTQPKRSGQPQHAPPASDQPQPGLSGMYQPGLSGMSQQPGPYGQPQHRPPDKPHLSQPTSMTRPSGPSSRAYDVQPQRTFWHASARTLWTAASARLLINLIISASSMTRTVRAI</sequence>
<name>A0A8S1DEA8_9INSE</name>